<name>A0A4S4M5G7_9AGAM</name>
<comment type="caution">
    <text evidence="3">The sequence shown here is derived from an EMBL/GenBank/DDBJ whole genome shotgun (WGS) entry which is preliminary data.</text>
</comment>
<dbReference type="EMBL" id="SGPL01000020">
    <property type="protein sequence ID" value="THH20486.1"/>
    <property type="molecule type" value="Genomic_DNA"/>
</dbReference>
<dbReference type="AlphaFoldDB" id="A0A4S4M5G7"/>
<accession>A0A4S4M5G7</accession>
<dbReference type="Pfam" id="PF11443">
    <property type="entry name" value="DUF2828"/>
    <property type="match status" value="1"/>
</dbReference>
<reference evidence="3 4" key="1">
    <citation type="submission" date="2019-02" db="EMBL/GenBank/DDBJ databases">
        <title>Genome sequencing of the rare red list fungi Bondarzewia mesenterica.</title>
        <authorList>
            <person name="Buettner E."/>
            <person name="Kellner H."/>
        </authorList>
    </citation>
    <scope>NUCLEOTIDE SEQUENCE [LARGE SCALE GENOMIC DNA]</scope>
    <source>
        <strain evidence="3 4">DSM 108281</strain>
    </source>
</reference>
<protein>
    <recommendedName>
        <fullName evidence="5">DUF2828 domain-containing protein</fullName>
    </recommendedName>
</protein>
<evidence type="ECO:0000259" key="1">
    <source>
        <dbReference type="Pfam" id="PF11443"/>
    </source>
</evidence>
<evidence type="ECO:0000313" key="3">
    <source>
        <dbReference type="EMBL" id="THH20486.1"/>
    </source>
</evidence>
<evidence type="ECO:0000259" key="2">
    <source>
        <dbReference type="Pfam" id="PF25043"/>
    </source>
</evidence>
<dbReference type="Gene3D" id="3.40.50.410">
    <property type="entry name" value="von Willebrand factor, type A domain"/>
    <property type="match status" value="1"/>
</dbReference>
<organism evidence="3 4">
    <name type="scientific">Bondarzewia mesenterica</name>
    <dbReference type="NCBI Taxonomy" id="1095465"/>
    <lineage>
        <taxon>Eukaryota</taxon>
        <taxon>Fungi</taxon>
        <taxon>Dikarya</taxon>
        <taxon>Basidiomycota</taxon>
        <taxon>Agaricomycotina</taxon>
        <taxon>Agaricomycetes</taxon>
        <taxon>Russulales</taxon>
        <taxon>Bondarzewiaceae</taxon>
        <taxon>Bondarzewia</taxon>
    </lineage>
</organism>
<dbReference type="InterPro" id="IPR011205">
    <property type="entry name" value="UCP015417_vWA"/>
</dbReference>
<evidence type="ECO:0008006" key="5">
    <source>
        <dbReference type="Google" id="ProtNLM"/>
    </source>
</evidence>
<feature type="domain" description="DUF2828" evidence="1">
    <location>
        <begin position="143"/>
        <end position="580"/>
    </location>
</feature>
<dbReference type="InterPro" id="IPR056690">
    <property type="entry name" value="DUF7788"/>
</dbReference>
<feature type="domain" description="DUF7788" evidence="2">
    <location>
        <begin position="582"/>
        <end position="811"/>
    </location>
</feature>
<dbReference type="Pfam" id="PF25043">
    <property type="entry name" value="DUF7788"/>
    <property type="match status" value="1"/>
</dbReference>
<dbReference type="PANTHER" id="PTHR31373:SF27">
    <property type="entry name" value="TROVE DOMAIN-CONTAINING PROTEIN"/>
    <property type="match status" value="1"/>
</dbReference>
<sequence length="823" mass="92785">MPKRGARSVYAIVEHLLRNSSQRASPHCAHAAVTHQHNANSLVVGPELHCALLSNSTYRSSKVKRALSLNLPKFQLRMISTPPAAASSQDVTLPFISELYDPNFLDVLLPPRDCTAVVDVPVQDEPRNPLIDALKATSHRTYTENDSPAFNSTLSPTLDAFQELTRYASKDVVHEALSKAWAEDPDLTLRIIWNARSIHDGKSEKELFYTAFGWLFKHHPRTAVTNLSQLVRPVCSSPKTRHGMSHGYWKDLLNILALATLDQFETIQNRDPELFLHCQRPYGTSQWMKRLYATEFGKLGEGATAEDRKAAADAATRIHMQLTKEAHARRARQNHDILVQKLAEPRYRALFIAIARLFAEQLSREVSIMKRLNSLPDGEERLDLLHQITLASKWAPSPGRAHDRVTNISTAISLLLHHHGTMSSLTLPFDSAMPLPTLETHILRSFYQRWILAPLRATTLIPEPLMSANHWTSIRYARVPSICMKTNSEHFFRHDPAGFEKYLENVVNGKQKISGATLMPHQLLHSALQISRLSKPSTGPPSTAREMRRSIEQRFLENKKKVVETQWPVMIARLRESGALDNAMAVCDVSGSMGCLSSPEVDSPIFPAIALSMVLSQLAKPPFANGFITFSSHPKFVQLDPALGLARNAEKMHGSEWEMNTNLHAVFVDLFLPLAKQHRVPKEDMIKRLFIFSDMQFDEARRPFQTYTWNSEDDQVDPPGDQSNPADWATNHDEIVKAYTEVGYDVPQIVYWNLDRQFRTTPVEAQREGVALMNGFSPAMLKVFMGEDESTLQEKEVREEFNPLAVMKKAIGKASYNGLVVVD</sequence>
<dbReference type="Proteomes" id="UP000310158">
    <property type="component" value="Unassembled WGS sequence"/>
</dbReference>
<dbReference type="PANTHER" id="PTHR31373">
    <property type="entry name" value="OS06G0652100 PROTEIN"/>
    <property type="match status" value="1"/>
</dbReference>
<dbReference type="InterPro" id="IPR058580">
    <property type="entry name" value="DUF2828"/>
</dbReference>
<proteinExistence type="predicted"/>
<keyword evidence="4" id="KW-1185">Reference proteome</keyword>
<gene>
    <name evidence="3" type="ORF">EW146_g888</name>
</gene>
<dbReference type="OrthoDB" id="1149618at2759"/>
<dbReference type="PIRSF" id="PIRSF015417">
    <property type="entry name" value="T31B5_30_vWA"/>
    <property type="match status" value="1"/>
</dbReference>
<dbReference type="InterPro" id="IPR036465">
    <property type="entry name" value="vWFA_dom_sf"/>
</dbReference>
<evidence type="ECO:0000313" key="4">
    <source>
        <dbReference type="Proteomes" id="UP000310158"/>
    </source>
</evidence>